<keyword evidence="2" id="KW-0521">NADP</keyword>
<dbReference type="PANTHER" id="PTHR24320:SF252">
    <property type="entry name" value="DEHYDROGENASE_REDUCTASE FAMILY PROTEIN, PUTATIVE (AFU_ORTHOLOGUE AFUA_3G08550)-RELATED"/>
    <property type="match status" value="1"/>
</dbReference>
<dbReference type="Proteomes" id="UP001390339">
    <property type="component" value="Unassembled WGS sequence"/>
</dbReference>
<reference evidence="4 5" key="1">
    <citation type="journal article" date="2024" name="IMA Fungus">
        <title>Apiospora arundinis, a panoply of carbohydrate-active enzymes and secondary metabolites.</title>
        <authorList>
            <person name="Sorensen T."/>
            <person name="Petersen C."/>
            <person name="Muurmann A.T."/>
            <person name="Christiansen J.V."/>
            <person name="Brundto M.L."/>
            <person name="Overgaard C.K."/>
            <person name="Boysen A.T."/>
            <person name="Wollenberg R.D."/>
            <person name="Larsen T.O."/>
            <person name="Sorensen J.L."/>
            <person name="Nielsen K.L."/>
            <person name="Sondergaard T.E."/>
        </authorList>
    </citation>
    <scope>NUCLEOTIDE SEQUENCE [LARGE SCALE GENOMIC DNA]</scope>
    <source>
        <strain evidence="4 5">AAU 773</strain>
    </source>
</reference>
<comment type="caution">
    <text evidence="4">The sequence shown here is derived from an EMBL/GenBank/DDBJ whole genome shotgun (WGS) entry which is preliminary data.</text>
</comment>
<evidence type="ECO:0000313" key="5">
    <source>
        <dbReference type="Proteomes" id="UP001390339"/>
    </source>
</evidence>
<dbReference type="PANTHER" id="PTHR24320">
    <property type="entry name" value="RETINOL DEHYDROGENASE"/>
    <property type="match status" value="1"/>
</dbReference>
<dbReference type="EMBL" id="JAPCWZ010000010">
    <property type="protein sequence ID" value="KAK8848933.1"/>
    <property type="molecule type" value="Genomic_DNA"/>
</dbReference>
<keyword evidence="3" id="KW-0560">Oxidoreductase</keyword>
<protein>
    <submittedName>
        <fullName evidence="4">NAD(P)-binding protein</fullName>
    </submittedName>
</protein>
<sequence length="381" mass="41616">MASIRQILSWTIRDIYHGWNPLPLPPPGSFAGQTVCVVGGSTGLGLAAAEHCVNLGASEVIITSRDAARVGAAKDRLERVAAVKAAAVTTTTTTGTGGSRSHSPHMTECRVTAMVLDMNRYSSVVAFTDALKRIRQGRGGIDFILLNAAVIQSRFAPSPEGWQEELQVNTLSNVLLALLLLPWLRTERQNRSSPAHLAFTTSSASLSNDVSKWEGWSKSGEGILNHWNKEENWPPGLSGGYNISKALLMYADRELDKLAIGPDGKPWVIINSMEPGMVQTEIQRHVLEASPLLQFIAPIIVPAIFKTAENGARILIMGGLTTEEEHGHRLSRIMSQEEYTNFPVVASPMAKRLQQIVWNEITEVLVKAVPQVKKCLDELSR</sequence>
<evidence type="ECO:0000256" key="2">
    <source>
        <dbReference type="ARBA" id="ARBA00022857"/>
    </source>
</evidence>
<dbReference type="Gene3D" id="3.40.50.720">
    <property type="entry name" value="NAD(P)-binding Rossmann-like Domain"/>
    <property type="match status" value="1"/>
</dbReference>
<name>A0ABR2HLB8_9PEZI</name>
<evidence type="ECO:0000256" key="3">
    <source>
        <dbReference type="ARBA" id="ARBA00023002"/>
    </source>
</evidence>
<keyword evidence="5" id="KW-1185">Reference proteome</keyword>
<comment type="similarity">
    <text evidence="1">Belongs to the short-chain dehydrogenases/reductases (SDR) family.</text>
</comment>
<accession>A0ABR2HLB8</accession>
<evidence type="ECO:0000313" key="4">
    <source>
        <dbReference type="EMBL" id="KAK8848933.1"/>
    </source>
</evidence>
<dbReference type="InterPro" id="IPR036291">
    <property type="entry name" value="NAD(P)-bd_dom_sf"/>
</dbReference>
<evidence type="ECO:0000256" key="1">
    <source>
        <dbReference type="ARBA" id="ARBA00006484"/>
    </source>
</evidence>
<proteinExistence type="inferred from homology"/>
<gene>
    <name evidence="4" type="ORF">PGQ11_015413</name>
</gene>
<dbReference type="SUPFAM" id="SSF51735">
    <property type="entry name" value="NAD(P)-binding Rossmann-fold domains"/>
    <property type="match status" value="1"/>
</dbReference>
<organism evidence="4 5">
    <name type="scientific">Apiospora arundinis</name>
    <dbReference type="NCBI Taxonomy" id="335852"/>
    <lineage>
        <taxon>Eukaryota</taxon>
        <taxon>Fungi</taxon>
        <taxon>Dikarya</taxon>
        <taxon>Ascomycota</taxon>
        <taxon>Pezizomycotina</taxon>
        <taxon>Sordariomycetes</taxon>
        <taxon>Xylariomycetidae</taxon>
        <taxon>Amphisphaeriales</taxon>
        <taxon>Apiosporaceae</taxon>
        <taxon>Apiospora</taxon>
    </lineage>
</organism>